<dbReference type="InterPro" id="IPR053710">
    <property type="entry name" value="Arylamine_NAT_domain_sf"/>
</dbReference>
<dbReference type="Proteomes" id="UP000235371">
    <property type="component" value="Unassembled WGS sequence"/>
</dbReference>
<organism evidence="1 2">
    <name type="scientific">Hyaloscypha bicolor E</name>
    <dbReference type="NCBI Taxonomy" id="1095630"/>
    <lineage>
        <taxon>Eukaryota</taxon>
        <taxon>Fungi</taxon>
        <taxon>Dikarya</taxon>
        <taxon>Ascomycota</taxon>
        <taxon>Pezizomycotina</taxon>
        <taxon>Leotiomycetes</taxon>
        <taxon>Helotiales</taxon>
        <taxon>Hyaloscyphaceae</taxon>
        <taxon>Hyaloscypha</taxon>
        <taxon>Hyaloscypha bicolor</taxon>
    </lineage>
</organism>
<dbReference type="InterPro" id="IPR038765">
    <property type="entry name" value="Papain-like_cys_pep_sf"/>
</dbReference>
<protein>
    <recommendedName>
        <fullName evidence="3">Arylamine N-acetyltransferase</fullName>
    </recommendedName>
</protein>
<dbReference type="GeneID" id="36589687"/>
<dbReference type="AlphaFoldDB" id="A0A2J6SP67"/>
<reference evidence="1 2" key="1">
    <citation type="submission" date="2016-04" db="EMBL/GenBank/DDBJ databases">
        <title>A degradative enzymes factory behind the ericoid mycorrhizal symbiosis.</title>
        <authorList>
            <consortium name="DOE Joint Genome Institute"/>
            <person name="Martino E."/>
            <person name="Morin E."/>
            <person name="Grelet G."/>
            <person name="Kuo A."/>
            <person name="Kohler A."/>
            <person name="Daghino S."/>
            <person name="Barry K."/>
            <person name="Choi C."/>
            <person name="Cichocki N."/>
            <person name="Clum A."/>
            <person name="Copeland A."/>
            <person name="Hainaut M."/>
            <person name="Haridas S."/>
            <person name="Labutti K."/>
            <person name="Lindquist E."/>
            <person name="Lipzen A."/>
            <person name="Khouja H.-R."/>
            <person name="Murat C."/>
            <person name="Ohm R."/>
            <person name="Olson A."/>
            <person name="Spatafora J."/>
            <person name="Veneault-Fourrey C."/>
            <person name="Henrissat B."/>
            <person name="Grigoriev I."/>
            <person name="Martin F."/>
            <person name="Perotto S."/>
        </authorList>
    </citation>
    <scope>NUCLEOTIDE SEQUENCE [LARGE SCALE GENOMIC DNA]</scope>
    <source>
        <strain evidence="1 2">E</strain>
    </source>
</reference>
<dbReference type="Gene3D" id="3.30.2140.20">
    <property type="match status" value="1"/>
</dbReference>
<dbReference type="RefSeq" id="XP_024729463.1">
    <property type="nucleotide sequence ID" value="XM_024881610.1"/>
</dbReference>
<accession>A0A2J6SP67</accession>
<name>A0A2J6SP67_9HELO</name>
<evidence type="ECO:0008006" key="3">
    <source>
        <dbReference type="Google" id="ProtNLM"/>
    </source>
</evidence>
<dbReference type="EMBL" id="KZ613902">
    <property type="protein sequence ID" value="PMD52559.1"/>
    <property type="molecule type" value="Genomic_DNA"/>
</dbReference>
<dbReference type="SUPFAM" id="SSF54001">
    <property type="entry name" value="Cysteine proteinases"/>
    <property type="match status" value="1"/>
</dbReference>
<keyword evidence="2" id="KW-1185">Reference proteome</keyword>
<dbReference type="InParanoid" id="A0A2J6SP67"/>
<dbReference type="STRING" id="1095630.A0A2J6SP67"/>
<gene>
    <name evidence="1" type="ORF">K444DRAFT_619932</name>
</gene>
<proteinExistence type="predicted"/>
<evidence type="ECO:0000313" key="2">
    <source>
        <dbReference type="Proteomes" id="UP000235371"/>
    </source>
</evidence>
<evidence type="ECO:0000313" key="1">
    <source>
        <dbReference type="EMBL" id="PMD52559.1"/>
    </source>
</evidence>
<sequence>MSFFTSQSTGETNFQTRTVLIVRFLLGRVGDGKEEGIVGKVMLVNGEVKRNDGGKTRVVMTCKNEEERVNALRKHFEIELTEEEINGIKGRNVELLGEN</sequence>
<dbReference type="OrthoDB" id="10260017at2759"/>